<dbReference type="Proteomes" id="UP001177003">
    <property type="component" value="Chromosome 4"/>
</dbReference>
<reference evidence="2" key="1">
    <citation type="submission" date="2023-04" db="EMBL/GenBank/DDBJ databases">
        <authorList>
            <person name="Vijverberg K."/>
            <person name="Xiong W."/>
            <person name="Schranz E."/>
        </authorList>
    </citation>
    <scope>NUCLEOTIDE SEQUENCE</scope>
</reference>
<feature type="region of interest" description="Disordered" evidence="1">
    <location>
        <begin position="31"/>
        <end position="77"/>
    </location>
</feature>
<accession>A0AA36E125</accession>
<dbReference type="AlphaFoldDB" id="A0AA36E125"/>
<organism evidence="2 3">
    <name type="scientific">Lactuca saligna</name>
    <name type="common">Willowleaf lettuce</name>
    <dbReference type="NCBI Taxonomy" id="75948"/>
    <lineage>
        <taxon>Eukaryota</taxon>
        <taxon>Viridiplantae</taxon>
        <taxon>Streptophyta</taxon>
        <taxon>Embryophyta</taxon>
        <taxon>Tracheophyta</taxon>
        <taxon>Spermatophyta</taxon>
        <taxon>Magnoliopsida</taxon>
        <taxon>eudicotyledons</taxon>
        <taxon>Gunneridae</taxon>
        <taxon>Pentapetalae</taxon>
        <taxon>asterids</taxon>
        <taxon>campanulids</taxon>
        <taxon>Asterales</taxon>
        <taxon>Asteraceae</taxon>
        <taxon>Cichorioideae</taxon>
        <taxon>Cichorieae</taxon>
        <taxon>Lactucinae</taxon>
        <taxon>Lactuca</taxon>
    </lineage>
</organism>
<proteinExistence type="predicted"/>
<evidence type="ECO:0000256" key="1">
    <source>
        <dbReference type="SAM" id="MobiDB-lite"/>
    </source>
</evidence>
<dbReference type="EMBL" id="OX465080">
    <property type="protein sequence ID" value="CAI9278368.1"/>
    <property type="molecule type" value="Genomic_DNA"/>
</dbReference>
<evidence type="ECO:0000313" key="3">
    <source>
        <dbReference type="Proteomes" id="UP001177003"/>
    </source>
</evidence>
<keyword evidence="3" id="KW-1185">Reference proteome</keyword>
<sequence length="149" mass="16616">MSINKKRSPCEKLMQIMRSFHKLSSFPLTGTDVRSTSSLSSPHSHHPMVKQPKNPTTKPPNSHHVDGLDGGGSSSFIKIQGMDHHDIGIADDISRYSGMQTNEMKASVTNLKASDYIRRFHERNKHESVSVVLPPPPPPLPRQGRFLVK</sequence>
<evidence type="ECO:0000313" key="2">
    <source>
        <dbReference type="EMBL" id="CAI9278368.1"/>
    </source>
</evidence>
<protein>
    <submittedName>
        <fullName evidence="2">Uncharacterized protein</fullName>
    </submittedName>
</protein>
<gene>
    <name evidence="2" type="ORF">LSALG_LOCUS18237</name>
</gene>
<feature type="region of interest" description="Disordered" evidence="1">
    <location>
        <begin position="128"/>
        <end position="149"/>
    </location>
</feature>
<name>A0AA36E125_LACSI</name>